<dbReference type="Pfam" id="PF02914">
    <property type="entry name" value="DDE_2"/>
    <property type="match status" value="1"/>
</dbReference>
<dbReference type="Pfam" id="PF09299">
    <property type="entry name" value="Mu-transpos_C"/>
    <property type="match status" value="1"/>
</dbReference>
<dbReference type="SUPFAM" id="SSF53098">
    <property type="entry name" value="Ribonuclease H-like"/>
    <property type="match status" value="1"/>
</dbReference>
<evidence type="ECO:0000256" key="1">
    <source>
        <dbReference type="SAM" id="MobiDB-lite"/>
    </source>
</evidence>
<dbReference type="AlphaFoldDB" id="A0A2T1AIB8"/>
<sequence>MDAPSQDWWSAAEIAEARLPDLPTTKRKINQRAKSEGWDRQPGKVRRRKGRGGGLEYHYSLFPVRARLALIEPPQEIEAKRSREDAWADFDRLNDNAKQKAEARLKAACLVAECEGAGMIRSAAVSAVATRSEVSEKSIWNWLQMIEGVAEADWLAFLAPKPTGGRGKVEPIDPAFFGLIRDDWLRLEGPSLTSCYDRAKRVAKKEGLPVAPIHQVRRKMKEAVSKPTEVFLRKGAEALRRYYPHQDRDKSALSAMECVCGDYHKFDVFVRWPGESLPVRVQGVFFSDVYSGKILSWRLSLTANSHTVQLALGDLIERFGIPKSALLDNGREFAAKVITGGTETRFRFKMREDDIPGLLPMLGVKIHWATPYSGQSKPIERAFRDLCDRVAKHPAFEGAYTGNKPDAKPENYGNRAVPLEEFIAVLTEEVEDHNAREGRRSEIAYGRSFNQVFEASYKATPIRKATKEQRRLWLMGAEGLKASAKNGELKLLGSRYWAEWMYRIAGQKVVGRFDPDNVHAGLHVYDLDGQYIGHAACVEKGDFLGVEDAREMARKRGQFIRAAKEEARASREFSAAEIAARLRAAGEDAKANDLPEAEIVQLVTPHAKAPKTPKTPVLMRRDNEAATEARLEAEIARLEDRRTPVAVEDDPEVNFERCQELERLDADGHPLTEEQRNFLRDYQRSAAYRSFLRMRRAFGGEE</sequence>
<dbReference type="Gene3D" id="2.30.30.130">
    <property type="entry name" value="Transposase, Mu, C-terminal"/>
    <property type="match status" value="1"/>
</dbReference>
<feature type="domain" description="HTH Mu-type" evidence="3">
    <location>
        <begin position="7"/>
        <end position="78"/>
    </location>
</feature>
<accession>A0A2T1AIB8</accession>
<name>A0A2T1AIB8_TRISK</name>
<organism evidence="4 5">
    <name type="scientific">Tritonibacter scottomollicae</name>
    <name type="common">Epibacterium scottomollicae</name>
    <dbReference type="NCBI Taxonomy" id="483013"/>
    <lineage>
        <taxon>Bacteria</taxon>
        <taxon>Pseudomonadati</taxon>
        <taxon>Pseudomonadota</taxon>
        <taxon>Alphaproteobacteria</taxon>
        <taxon>Rhodobacterales</taxon>
        <taxon>Paracoccaceae</taxon>
        <taxon>Tritonibacter</taxon>
    </lineage>
</organism>
<dbReference type="InterPro" id="IPR009004">
    <property type="entry name" value="Transposase_Mu_C"/>
</dbReference>
<dbReference type="InterPro" id="IPR015126">
    <property type="entry name" value="Mu_I-gamma"/>
</dbReference>
<protein>
    <submittedName>
        <fullName evidence="4">Mu DNA-binding protein</fullName>
    </submittedName>
</protein>
<comment type="caution">
    <text evidence="4">The sequence shown here is derived from an EMBL/GenBank/DDBJ whole genome shotgun (WGS) entry which is preliminary data.</text>
</comment>
<dbReference type="InterPro" id="IPR004189">
    <property type="entry name" value="Phage_Mu_transposase"/>
</dbReference>
<gene>
    <name evidence="4" type="ORF">CLV89_104151</name>
</gene>
<dbReference type="InterPro" id="IPR009057">
    <property type="entry name" value="Homeodomain-like_sf"/>
</dbReference>
<dbReference type="PROSITE" id="PS50994">
    <property type="entry name" value="INTEGRASE"/>
    <property type="match status" value="1"/>
</dbReference>
<dbReference type="GO" id="GO:0006313">
    <property type="term" value="P:DNA transposition"/>
    <property type="evidence" value="ECO:0007669"/>
    <property type="project" value="InterPro"/>
</dbReference>
<evidence type="ECO:0000259" key="3">
    <source>
        <dbReference type="PROSITE" id="PS51702"/>
    </source>
</evidence>
<keyword evidence="4" id="KW-0238">DNA-binding</keyword>
<dbReference type="InterPro" id="IPR012337">
    <property type="entry name" value="RNaseH-like_sf"/>
</dbReference>
<dbReference type="SUPFAM" id="SSF46955">
    <property type="entry name" value="Putative DNA-binding domain"/>
    <property type="match status" value="1"/>
</dbReference>
<dbReference type="OrthoDB" id="5287589at2"/>
<dbReference type="InterPro" id="IPR015378">
    <property type="entry name" value="Transposase-like_Mu_C"/>
</dbReference>
<dbReference type="GO" id="GO:0004803">
    <property type="term" value="F:transposase activity"/>
    <property type="evidence" value="ECO:0007669"/>
    <property type="project" value="InterPro"/>
</dbReference>
<dbReference type="SUPFAM" id="SSF46689">
    <property type="entry name" value="Homeodomain-like"/>
    <property type="match status" value="2"/>
</dbReference>
<dbReference type="GO" id="GO:0015074">
    <property type="term" value="P:DNA integration"/>
    <property type="evidence" value="ECO:0007669"/>
    <property type="project" value="InterPro"/>
</dbReference>
<evidence type="ECO:0000259" key="2">
    <source>
        <dbReference type="PROSITE" id="PS50994"/>
    </source>
</evidence>
<feature type="region of interest" description="Disordered" evidence="1">
    <location>
        <begin position="22"/>
        <end position="50"/>
    </location>
</feature>
<dbReference type="Gene3D" id="1.10.10.60">
    <property type="entry name" value="Homeodomain-like"/>
    <property type="match status" value="2"/>
</dbReference>
<dbReference type="EMBL" id="PVUF01000004">
    <property type="protein sequence ID" value="PRZ48323.1"/>
    <property type="molecule type" value="Genomic_DNA"/>
</dbReference>
<evidence type="ECO:0000313" key="4">
    <source>
        <dbReference type="EMBL" id="PRZ48323.1"/>
    </source>
</evidence>
<feature type="compositionally biased region" description="Basic and acidic residues" evidence="1">
    <location>
        <begin position="33"/>
        <end position="42"/>
    </location>
</feature>
<dbReference type="InterPro" id="IPR036397">
    <property type="entry name" value="RNaseH_sf"/>
</dbReference>
<evidence type="ECO:0000313" key="5">
    <source>
        <dbReference type="Proteomes" id="UP000237718"/>
    </source>
</evidence>
<dbReference type="InterPro" id="IPR009061">
    <property type="entry name" value="DNA-bd_dom_put_sf"/>
</dbReference>
<dbReference type="RefSeq" id="WP_106163266.1">
    <property type="nucleotide sequence ID" value="NZ_PVUF01000004.1"/>
</dbReference>
<dbReference type="InterPro" id="IPR036388">
    <property type="entry name" value="WH-like_DNA-bd_sf"/>
</dbReference>
<dbReference type="Proteomes" id="UP000237718">
    <property type="component" value="Unassembled WGS sequence"/>
</dbReference>
<feature type="domain" description="Integrase catalytic" evidence="2">
    <location>
        <begin position="240"/>
        <end position="457"/>
    </location>
</feature>
<dbReference type="Pfam" id="PF09039">
    <property type="entry name" value="HTH_Tnp_Mu_2"/>
    <property type="match status" value="1"/>
</dbReference>
<dbReference type="Gene3D" id="3.30.420.10">
    <property type="entry name" value="Ribonuclease H-like superfamily/Ribonuclease H"/>
    <property type="match status" value="1"/>
</dbReference>
<dbReference type="Gene3D" id="1.10.10.10">
    <property type="entry name" value="Winged helix-like DNA-binding domain superfamily/Winged helix DNA-binding domain"/>
    <property type="match status" value="1"/>
</dbReference>
<dbReference type="GO" id="GO:0003677">
    <property type="term" value="F:DNA binding"/>
    <property type="evidence" value="ECO:0007669"/>
    <property type="project" value="UniProtKB-KW"/>
</dbReference>
<dbReference type="Pfam" id="PF02316">
    <property type="entry name" value="HTH_Tnp_Mu_1"/>
    <property type="match status" value="1"/>
</dbReference>
<reference evidence="4 5" key="1">
    <citation type="submission" date="2018-03" db="EMBL/GenBank/DDBJ databases">
        <title>Genomic Encyclopedia of Archaeal and Bacterial Type Strains, Phase II (KMG-II): from individual species to whole genera.</title>
        <authorList>
            <person name="Goeker M."/>
        </authorList>
    </citation>
    <scope>NUCLEOTIDE SEQUENCE [LARGE SCALE GENOMIC DNA]</scope>
    <source>
        <strain evidence="4 5">DSM 25328</strain>
    </source>
</reference>
<proteinExistence type="predicted"/>
<dbReference type="InterPro" id="IPR001584">
    <property type="entry name" value="Integrase_cat-core"/>
</dbReference>
<dbReference type="InterPro" id="IPR003314">
    <property type="entry name" value="Mu-type_HTH"/>
</dbReference>
<dbReference type="PROSITE" id="PS51702">
    <property type="entry name" value="HTH_MU"/>
    <property type="match status" value="1"/>
</dbReference>
<dbReference type="SUPFAM" id="SSF50610">
    <property type="entry name" value="mu transposase, C-terminal domain"/>
    <property type="match status" value="1"/>
</dbReference>